<dbReference type="GO" id="GO:0003677">
    <property type="term" value="F:DNA binding"/>
    <property type="evidence" value="ECO:0007669"/>
    <property type="project" value="UniProtKB-KW"/>
</dbReference>
<dbReference type="AlphaFoldDB" id="A0A1B4FQS5"/>
<feature type="domain" description="OmpR/PhoB-type" evidence="3">
    <location>
        <begin position="35"/>
        <end position="109"/>
    </location>
</feature>
<evidence type="ECO:0000256" key="2">
    <source>
        <dbReference type="SAM" id="Phobius"/>
    </source>
</evidence>
<sequence length="190" mass="21447">MYATVRYAVYEMMTRYLIEDRVMFDSYHMSLSHAGRETELTANESELLEMVLSGMIAKAEVIKHVWGDKGVIVTDSSYHQLVRSLRSRLEEHQLSGALIKTLPRQGLKFMGFAVRLDDERQLADAGADAHAPADRSALDAGAPFQLEPEPPLHATDRSPTGLQRLLRHGERILLVVITLWAAMLTWYLVL</sequence>
<dbReference type="EMBL" id="CP013388">
    <property type="protein sequence ID" value="AOJ06013.1"/>
    <property type="molecule type" value="Genomic_DNA"/>
</dbReference>
<dbReference type="InterPro" id="IPR001867">
    <property type="entry name" value="OmpR/PhoB-type_DNA-bd"/>
</dbReference>
<evidence type="ECO:0000313" key="4">
    <source>
        <dbReference type="EMBL" id="AOJ06013.1"/>
    </source>
</evidence>
<evidence type="ECO:0000256" key="1">
    <source>
        <dbReference type="ARBA" id="ARBA00023125"/>
    </source>
</evidence>
<dbReference type="Pfam" id="PF00486">
    <property type="entry name" value="Trans_reg_C"/>
    <property type="match status" value="1"/>
</dbReference>
<name>A0A1B4FQS5_9BURK</name>
<dbReference type="SUPFAM" id="SSF46894">
    <property type="entry name" value="C-terminal effector domain of the bipartite response regulators"/>
    <property type="match status" value="1"/>
</dbReference>
<dbReference type="Proteomes" id="UP000067711">
    <property type="component" value="Chromosome 2"/>
</dbReference>
<evidence type="ECO:0000259" key="3">
    <source>
        <dbReference type="SMART" id="SM00862"/>
    </source>
</evidence>
<gene>
    <name evidence="4" type="ORF">WS71_00740</name>
</gene>
<organism evidence="4 5">
    <name type="scientific">Burkholderia mayonis</name>
    <dbReference type="NCBI Taxonomy" id="1385591"/>
    <lineage>
        <taxon>Bacteria</taxon>
        <taxon>Pseudomonadati</taxon>
        <taxon>Pseudomonadota</taxon>
        <taxon>Betaproteobacteria</taxon>
        <taxon>Burkholderiales</taxon>
        <taxon>Burkholderiaceae</taxon>
        <taxon>Burkholderia</taxon>
        <taxon>pseudomallei group</taxon>
    </lineage>
</organism>
<dbReference type="GO" id="GO:0000160">
    <property type="term" value="P:phosphorelay signal transduction system"/>
    <property type="evidence" value="ECO:0007669"/>
    <property type="project" value="InterPro"/>
</dbReference>
<keyword evidence="2" id="KW-0472">Membrane</keyword>
<dbReference type="InterPro" id="IPR036388">
    <property type="entry name" value="WH-like_DNA-bd_sf"/>
</dbReference>
<keyword evidence="1" id="KW-0238">DNA-binding</keyword>
<feature type="transmembrane region" description="Helical" evidence="2">
    <location>
        <begin position="172"/>
        <end position="189"/>
    </location>
</feature>
<dbReference type="Gene3D" id="1.10.10.10">
    <property type="entry name" value="Winged helix-like DNA-binding domain superfamily/Winged helix DNA-binding domain"/>
    <property type="match status" value="1"/>
</dbReference>
<proteinExistence type="predicted"/>
<keyword evidence="2" id="KW-1133">Transmembrane helix</keyword>
<dbReference type="SMART" id="SM00862">
    <property type="entry name" value="Trans_reg_C"/>
    <property type="match status" value="1"/>
</dbReference>
<dbReference type="GO" id="GO:0006355">
    <property type="term" value="P:regulation of DNA-templated transcription"/>
    <property type="evidence" value="ECO:0007669"/>
    <property type="project" value="InterPro"/>
</dbReference>
<protein>
    <submittedName>
        <fullName evidence="4">Transcriptional regulator</fullName>
    </submittedName>
</protein>
<dbReference type="InterPro" id="IPR016032">
    <property type="entry name" value="Sig_transdc_resp-reg_C-effctor"/>
</dbReference>
<keyword evidence="2" id="KW-0812">Transmembrane</keyword>
<evidence type="ECO:0000313" key="5">
    <source>
        <dbReference type="Proteomes" id="UP000067711"/>
    </source>
</evidence>
<accession>A0A1B4FQS5</accession>
<reference evidence="4 5" key="1">
    <citation type="submission" date="2015-12" db="EMBL/GenBank/DDBJ databases">
        <title>Diversity of Burkholderia near neighbor genomes.</title>
        <authorList>
            <person name="Sahl J."/>
            <person name="Wagner D."/>
            <person name="Keim P."/>
        </authorList>
    </citation>
    <scope>NUCLEOTIDE SEQUENCE [LARGE SCALE GENOMIC DNA]</scope>
    <source>
        <strain evidence="4 5">BDU8</strain>
    </source>
</reference>